<dbReference type="SUPFAM" id="SSF53067">
    <property type="entry name" value="Actin-like ATPase domain"/>
    <property type="match status" value="2"/>
</dbReference>
<dbReference type="PANTHER" id="PTHR11735">
    <property type="entry name" value="TRNA N6-ADENOSINE THREONYLCARBAMOYLTRANSFERASE"/>
    <property type="match status" value="1"/>
</dbReference>
<dbReference type="Proteomes" id="UP000218069">
    <property type="component" value="Unassembled WGS sequence"/>
</dbReference>
<dbReference type="GO" id="GO:0002949">
    <property type="term" value="P:tRNA threonylcarbamoyladenosine modification"/>
    <property type="evidence" value="ECO:0007669"/>
    <property type="project" value="InterPro"/>
</dbReference>
<keyword evidence="3" id="KW-1185">Reference proteome</keyword>
<dbReference type="InterPro" id="IPR022496">
    <property type="entry name" value="T6A_TsaB"/>
</dbReference>
<dbReference type="Pfam" id="PF00814">
    <property type="entry name" value="TsaD"/>
    <property type="match status" value="1"/>
</dbReference>
<dbReference type="NCBIfam" id="TIGR03725">
    <property type="entry name" value="T6A_YeaZ"/>
    <property type="match status" value="1"/>
</dbReference>
<evidence type="ECO:0000313" key="3">
    <source>
        <dbReference type="Proteomes" id="UP000218069"/>
    </source>
</evidence>
<protein>
    <submittedName>
        <fullName evidence="2">tRNA threonylcarbamoyladenosine biosynthesis protein TsaB</fullName>
    </submittedName>
</protein>
<dbReference type="AlphaFoldDB" id="A0A240DZK0"/>
<dbReference type="OrthoDB" id="9809995at2"/>
<dbReference type="RefSeq" id="WP_096672849.1">
    <property type="nucleotide sequence ID" value="NZ_OANS01000002.1"/>
</dbReference>
<feature type="domain" description="Gcp-like" evidence="1">
    <location>
        <begin position="37"/>
        <end position="135"/>
    </location>
</feature>
<name>A0A240DZK0_9BURK</name>
<gene>
    <name evidence="2" type="ORF">SAMN06295945_0956</name>
</gene>
<reference evidence="3" key="1">
    <citation type="submission" date="2017-08" db="EMBL/GenBank/DDBJ databases">
        <authorList>
            <person name="Varghese N."/>
            <person name="Submissions S."/>
        </authorList>
    </citation>
    <scope>NUCLEOTIDE SEQUENCE [LARGE SCALE GENOMIC DNA]</scope>
    <source>
        <strain evidence="3">AP-Melu-1000-B4</strain>
    </source>
</reference>
<sequence>MSRILAIDTSSSWCSVALAVDDLPPMVRHQQVSAGASQLLLPWVKELLNIAAMELTDLDAIAIGVGPGAFTGVRLGVAAAQGLATAARLPVLPVASLDSIAAMLVQSPDFIAADIQDFAIAIDARMDEIYWAKYHQDTLGWPTRIDNIALCAPEEIQLEGIEYLAGSAYQEFGERLFSTTAKSLAPHFIDQEIGIHALGVLACGQEMWRTGLQQDVHLLEPLYVRNKVAFTTLERSQNSHV</sequence>
<accession>A0A240DZK0</accession>
<dbReference type="Gene3D" id="3.30.420.40">
    <property type="match status" value="2"/>
</dbReference>
<dbReference type="PANTHER" id="PTHR11735:SF11">
    <property type="entry name" value="TRNA THREONYLCARBAMOYLADENOSINE BIOSYNTHESIS PROTEIN TSAB"/>
    <property type="match status" value="1"/>
</dbReference>
<dbReference type="InterPro" id="IPR043129">
    <property type="entry name" value="ATPase_NBD"/>
</dbReference>
<evidence type="ECO:0000259" key="1">
    <source>
        <dbReference type="Pfam" id="PF00814"/>
    </source>
</evidence>
<evidence type="ECO:0000313" key="2">
    <source>
        <dbReference type="EMBL" id="SNX28619.1"/>
    </source>
</evidence>
<dbReference type="GO" id="GO:0005829">
    <property type="term" value="C:cytosol"/>
    <property type="evidence" value="ECO:0007669"/>
    <property type="project" value="TreeGrafter"/>
</dbReference>
<proteinExistence type="predicted"/>
<organism evidence="2 3">
    <name type="scientific">Polynucleobacter meluiroseus</name>
    <dbReference type="NCBI Taxonomy" id="1938814"/>
    <lineage>
        <taxon>Bacteria</taxon>
        <taxon>Pseudomonadati</taxon>
        <taxon>Pseudomonadota</taxon>
        <taxon>Betaproteobacteria</taxon>
        <taxon>Burkholderiales</taxon>
        <taxon>Burkholderiaceae</taxon>
        <taxon>Polynucleobacter</taxon>
    </lineage>
</organism>
<dbReference type="InterPro" id="IPR000905">
    <property type="entry name" value="Gcp-like_dom"/>
</dbReference>
<dbReference type="EMBL" id="OANS01000002">
    <property type="protein sequence ID" value="SNX28619.1"/>
    <property type="molecule type" value="Genomic_DNA"/>
</dbReference>